<accession>G3MBL2</accession>
<dbReference type="InterPro" id="IPR025855">
    <property type="entry name" value="Replic_Relax"/>
</dbReference>
<dbReference type="Pfam" id="PF13814">
    <property type="entry name" value="Replic_Relax"/>
    <property type="match status" value="1"/>
</dbReference>
<dbReference type="Proteomes" id="UP000009273">
    <property type="component" value="Segment"/>
</dbReference>
<evidence type="ECO:0000313" key="2">
    <source>
        <dbReference type="Proteomes" id="UP000009273"/>
    </source>
</evidence>
<keyword evidence="2" id="KW-1185">Reference proteome</keyword>
<sequence length="274" mass="32339">MITSDVCLLMERNRKLRDLHEEAVKKSNAHYINELKLRLNDKDIKILKMINMNKIVTTSQIAKIFYPDSNSPDKSTLKTMKKLFSLGCVDRFSPRLSIGEGSSEYHYVLTRPGSKLLDIKLFRPIKKLNQKWRHTVAVSEVFSGLASKYEVLDWKQEIKLKYSVGSKEYEIRPDCFSYWLNNENDNYAFFEIDLSTENQDVLNKKIDAYHNYFFNSSDFKCHDWQPFEAPVTIPIIFILNDRKRLSKLNNYYSKFIDKHSSDLKCHFTTFENLI</sequence>
<proteinExistence type="predicted"/>
<dbReference type="GeneID" id="18563364"/>
<organism evidence="1 2">
    <name type="scientific">Bacillus phage G</name>
    <dbReference type="NCBI Taxonomy" id="2884420"/>
    <lineage>
        <taxon>Viruses</taxon>
        <taxon>Duplodnaviria</taxon>
        <taxon>Heunggongvirae</taxon>
        <taxon>Uroviricota</taxon>
        <taxon>Caudoviricetes</taxon>
        <taxon>Donellivirus</taxon>
        <taxon>Donellivirus gee</taxon>
    </lineage>
</organism>
<dbReference type="KEGG" id="vg:18563364"/>
<reference evidence="1 2" key="1">
    <citation type="submission" date="2011-09" db="EMBL/GenBank/DDBJ databases">
        <authorList>
            <person name="Pope W.H."/>
            <person name="Pedulla M.L."/>
            <person name="Ford M.E."/>
            <person name="Peebles C.L."/>
            <person name="Hatfull G.H."/>
            <person name="Hendrix R.W."/>
        </authorList>
    </citation>
    <scope>NUCLEOTIDE SEQUENCE [LARGE SCALE GENOMIC DNA]</scope>
    <source>
        <strain evidence="1">G</strain>
    </source>
</reference>
<evidence type="ECO:0000313" key="1">
    <source>
        <dbReference type="EMBL" id="AEO93408.1"/>
    </source>
</evidence>
<name>G3MBL2_9CAUD</name>
<protein>
    <submittedName>
        <fullName evidence="1">Gp146</fullName>
    </submittedName>
</protein>
<dbReference type="RefSeq" id="YP_009015449.1">
    <property type="nucleotide sequence ID" value="NC_023719.1"/>
</dbReference>
<gene>
    <name evidence="1" type="primary">146</name>
    <name evidence="1" type="ORF">G_146</name>
</gene>
<dbReference type="EMBL" id="JN638751">
    <property type="protein sequence ID" value="AEO93408.1"/>
    <property type="molecule type" value="Genomic_DNA"/>
</dbReference>